<gene>
    <name evidence="1" type="ordered locus">Emtol_0315</name>
</gene>
<name>A0ABM5N828_EMTOG</name>
<accession>A0ABM5N828</accession>
<keyword evidence="2" id="KW-1185">Reference proteome</keyword>
<dbReference type="Proteomes" id="UP000002875">
    <property type="component" value="Plasmid pEMTOL01"/>
</dbReference>
<proteinExistence type="predicted"/>
<evidence type="ECO:0000313" key="2">
    <source>
        <dbReference type="Proteomes" id="UP000002875"/>
    </source>
</evidence>
<organism evidence="1 2">
    <name type="scientific">Emticicia oligotrophica (strain DSM 17448 / CIP 109782 / MTCC 6937 / GPTSA100-15)</name>
    <dbReference type="NCBI Taxonomy" id="929562"/>
    <lineage>
        <taxon>Bacteria</taxon>
        <taxon>Pseudomonadati</taxon>
        <taxon>Bacteroidota</taxon>
        <taxon>Cytophagia</taxon>
        <taxon>Cytophagales</taxon>
        <taxon>Leadbetterellaceae</taxon>
        <taxon>Emticicia</taxon>
    </lineage>
</organism>
<geneLocation type="plasmid" evidence="1 2">
    <name>pEMTOL01</name>
</geneLocation>
<reference evidence="1 2" key="1">
    <citation type="submission" date="2011-07" db="EMBL/GenBank/DDBJ databases">
        <title>The complete genome of plasmid 1 of Emticicia oligotrophica DSM 17448.</title>
        <authorList>
            <consortium name="US DOE Joint Genome Institute (JGI-PGF)"/>
            <person name="Lucas S."/>
            <person name="Han J."/>
            <person name="Lapidus A."/>
            <person name="Bruce D."/>
            <person name="Goodwin L."/>
            <person name="Pitluck S."/>
            <person name="Peters L."/>
            <person name="Kyrpides N."/>
            <person name="Mavromatis K."/>
            <person name="Ivanova N."/>
            <person name="Ovchinnikova G."/>
            <person name="Teshima H."/>
            <person name="Detter J.C."/>
            <person name="Tapia R."/>
            <person name="Han C."/>
            <person name="Land M."/>
            <person name="Hauser L."/>
            <person name="Markowitz V."/>
            <person name="Cheng J.-F."/>
            <person name="Hugenholtz P."/>
            <person name="Woyke T."/>
            <person name="Wu D."/>
            <person name="Tindall B."/>
            <person name="Pomrenke H."/>
            <person name="Brambilla E."/>
            <person name="Klenk H.-P."/>
            <person name="Eisen J.A."/>
        </authorList>
    </citation>
    <scope>NUCLEOTIDE SEQUENCE [LARGE SCALE GENOMIC DNA]</scope>
    <source>
        <strain evidence="2">DSM 17448 / GPTSA100-15</strain>
        <plasmid evidence="1 2">pEMTOL01</plasmid>
    </source>
</reference>
<keyword evidence="1" id="KW-0614">Plasmid</keyword>
<dbReference type="EMBL" id="CP002962">
    <property type="protein sequence ID" value="AFK05582.1"/>
    <property type="molecule type" value="Genomic_DNA"/>
</dbReference>
<evidence type="ECO:0008006" key="3">
    <source>
        <dbReference type="Google" id="ProtNLM"/>
    </source>
</evidence>
<sequence length="260" mass="29929">MAKKSFSNDLLRDLHAEPLTQLAVIDEGVTEISSLSNEENERLTICEEVIDKGLKTFIEVGNALFEIRNNKLYRGSFTTFEAYCKERWQLKRQRAYELMGAAEVVNQLSENNLSEISDKSNLLPTKESHANALTQIPVTLRFQVWRAVVEESLTTKKPITAKMIVEQTELLSKQSEELATPKEPTEEELKEIVLKKMRSKVAKAKLDDIRVEISGRWLLKNQLVDVWREIRQNPNEEIGVDYRVQITLSQAEKMGIIRRI</sequence>
<evidence type="ECO:0000313" key="1">
    <source>
        <dbReference type="EMBL" id="AFK05582.1"/>
    </source>
</evidence>
<dbReference type="RefSeq" id="WP_015026328.1">
    <property type="nucleotide sequence ID" value="NC_018742.1"/>
</dbReference>
<protein>
    <recommendedName>
        <fullName evidence="3">DUF3102 domain-containing protein</fullName>
    </recommendedName>
</protein>